<gene>
    <name evidence="1" type="ORF">GCK32_004316</name>
</gene>
<reference evidence="1 2" key="1">
    <citation type="submission" date="2019-10" db="EMBL/GenBank/DDBJ databases">
        <title>Assembly and Annotation for the nematode Trichostrongylus colubriformis.</title>
        <authorList>
            <person name="Martin J."/>
        </authorList>
    </citation>
    <scope>NUCLEOTIDE SEQUENCE [LARGE SCALE GENOMIC DNA]</scope>
    <source>
        <strain evidence="1">G859</strain>
        <tissue evidence="1">Whole worm</tissue>
    </source>
</reference>
<accession>A0AAN8F7X6</accession>
<organism evidence="1 2">
    <name type="scientific">Trichostrongylus colubriformis</name>
    <name type="common">Black scour worm</name>
    <dbReference type="NCBI Taxonomy" id="6319"/>
    <lineage>
        <taxon>Eukaryota</taxon>
        <taxon>Metazoa</taxon>
        <taxon>Ecdysozoa</taxon>
        <taxon>Nematoda</taxon>
        <taxon>Chromadorea</taxon>
        <taxon>Rhabditida</taxon>
        <taxon>Rhabditina</taxon>
        <taxon>Rhabditomorpha</taxon>
        <taxon>Strongyloidea</taxon>
        <taxon>Trichostrongylidae</taxon>
        <taxon>Trichostrongylus</taxon>
    </lineage>
</organism>
<name>A0AAN8F7X6_TRICO</name>
<protein>
    <submittedName>
        <fullName evidence="1">Uncharacterized protein</fullName>
    </submittedName>
</protein>
<evidence type="ECO:0000313" key="2">
    <source>
        <dbReference type="Proteomes" id="UP001331761"/>
    </source>
</evidence>
<dbReference type="AlphaFoldDB" id="A0AAN8F7X6"/>
<evidence type="ECO:0000313" key="1">
    <source>
        <dbReference type="EMBL" id="KAK5974850.1"/>
    </source>
</evidence>
<dbReference type="Proteomes" id="UP001331761">
    <property type="component" value="Unassembled WGS sequence"/>
</dbReference>
<sequence length="73" mass="8287">MDEMVYDWQCNGKLSLRVAVAGFQIELRRMRSTVLHFAFSHCSSAGVSSFFTNDKINTSKEPKCKAELVGEQR</sequence>
<dbReference type="EMBL" id="WIXE01013742">
    <property type="protein sequence ID" value="KAK5974850.1"/>
    <property type="molecule type" value="Genomic_DNA"/>
</dbReference>
<keyword evidence="2" id="KW-1185">Reference proteome</keyword>
<comment type="caution">
    <text evidence="1">The sequence shown here is derived from an EMBL/GenBank/DDBJ whole genome shotgun (WGS) entry which is preliminary data.</text>
</comment>
<proteinExistence type="predicted"/>